<keyword evidence="8" id="KW-1185">Reference proteome</keyword>
<evidence type="ECO:0000259" key="6">
    <source>
        <dbReference type="PROSITE" id="PS50932"/>
    </source>
</evidence>
<dbReference type="Pfam" id="PF00356">
    <property type="entry name" value="LacI"/>
    <property type="match status" value="1"/>
</dbReference>
<dbReference type="EMBL" id="JAXCLX010000001">
    <property type="protein sequence ID" value="MDY0870751.1"/>
    <property type="molecule type" value="Genomic_DNA"/>
</dbReference>
<dbReference type="Gene3D" id="3.40.50.2300">
    <property type="match status" value="2"/>
</dbReference>
<keyword evidence="1" id="KW-0678">Repressor</keyword>
<dbReference type="Gene3D" id="1.10.260.40">
    <property type="entry name" value="lambda repressor-like DNA-binding domains"/>
    <property type="match status" value="1"/>
</dbReference>
<feature type="region of interest" description="Disordered" evidence="5">
    <location>
        <begin position="1"/>
        <end position="31"/>
    </location>
</feature>
<dbReference type="RefSeq" id="WP_320499083.1">
    <property type="nucleotide sequence ID" value="NZ_JAXCLX010000001.1"/>
</dbReference>
<accession>A0ABU5DVY4</accession>
<feature type="compositionally biased region" description="Polar residues" evidence="5">
    <location>
        <begin position="15"/>
        <end position="27"/>
    </location>
</feature>
<dbReference type="CDD" id="cd06288">
    <property type="entry name" value="PBP1_sucrose_transcription_regulator"/>
    <property type="match status" value="1"/>
</dbReference>
<evidence type="ECO:0000313" key="7">
    <source>
        <dbReference type="EMBL" id="MDY0870751.1"/>
    </source>
</evidence>
<organism evidence="7 8">
    <name type="scientific">Dongia rigui</name>
    <dbReference type="NCBI Taxonomy" id="940149"/>
    <lineage>
        <taxon>Bacteria</taxon>
        <taxon>Pseudomonadati</taxon>
        <taxon>Pseudomonadota</taxon>
        <taxon>Alphaproteobacteria</taxon>
        <taxon>Rhodospirillales</taxon>
        <taxon>Dongiaceae</taxon>
        <taxon>Dongia</taxon>
    </lineage>
</organism>
<dbReference type="PANTHER" id="PTHR30146">
    <property type="entry name" value="LACI-RELATED TRANSCRIPTIONAL REPRESSOR"/>
    <property type="match status" value="1"/>
</dbReference>
<evidence type="ECO:0000313" key="8">
    <source>
        <dbReference type="Proteomes" id="UP001271769"/>
    </source>
</evidence>
<evidence type="ECO:0000256" key="1">
    <source>
        <dbReference type="ARBA" id="ARBA00022491"/>
    </source>
</evidence>
<feature type="domain" description="HTH lacI-type" evidence="6">
    <location>
        <begin position="29"/>
        <end position="90"/>
    </location>
</feature>
<dbReference type="InterPro" id="IPR010982">
    <property type="entry name" value="Lambda_DNA-bd_dom_sf"/>
</dbReference>
<proteinExistence type="predicted"/>
<dbReference type="PROSITE" id="PS00356">
    <property type="entry name" value="HTH_LACI_1"/>
    <property type="match status" value="1"/>
</dbReference>
<dbReference type="PANTHER" id="PTHR30146:SF148">
    <property type="entry name" value="HTH-TYPE TRANSCRIPTIONAL REPRESSOR PURR-RELATED"/>
    <property type="match status" value="1"/>
</dbReference>
<dbReference type="SUPFAM" id="SSF53822">
    <property type="entry name" value="Periplasmic binding protein-like I"/>
    <property type="match status" value="1"/>
</dbReference>
<dbReference type="Proteomes" id="UP001271769">
    <property type="component" value="Unassembled WGS sequence"/>
</dbReference>
<dbReference type="CDD" id="cd01392">
    <property type="entry name" value="HTH_LacI"/>
    <property type="match status" value="1"/>
</dbReference>
<dbReference type="InterPro" id="IPR000843">
    <property type="entry name" value="HTH_LacI"/>
</dbReference>
<dbReference type="SMART" id="SM00354">
    <property type="entry name" value="HTH_LACI"/>
    <property type="match status" value="1"/>
</dbReference>
<dbReference type="Pfam" id="PF13377">
    <property type="entry name" value="Peripla_BP_3"/>
    <property type="match status" value="1"/>
</dbReference>
<dbReference type="GO" id="GO:0003677">
    <property type="term" value="F:DNA binding"/>
    <property type="evidence" value="ECO:0007669"/>
    <property type="project" value="UniProtKB-KW"/>
</dbReference>
<dbReference type="SUPFAM" id="SSF47413">
    <property type="entry name" value="lambda repressor-like DNA-binding domains"/>
    <property type="match status" value="1"/>
</dbReference>
<name>A0ABU5DVY4_9PROT</name>
<protein>
    <submittedName>
        <fullName evidence="7">LacI family DNA-binding transcriptional regulator</fullName>
    </submittedName>
</protein>
<sequence length="369" mass="40260">MSADRPSSKSDPASRRTQGRPQATSRRGATMTDIATLAGVSQTTVSLVLNDALGARLSGHTRQRVLDAAKQLGYRLIRREPERVSATTATMIGVMVDEMSTDPWCAIALDGIREKAWEFGLTVSVAVTKGDANMERAAHAQFLDQPILGLIYGTIQTRQIAPSPAFAGLPTVLLNCHVADRSLPSIMPGEVLGGRTATERLIDAGHNRIGLIEGEVWMDAMRDRLKGYRQALASHEIPFDAKLVRPGNWEPSAGYEQAYALMKLKDPPTAIFCANDLMALGCFEALKEMGKRIPDDVAVIGYDDREIAQFMRPALTTILLPHFDMGVLAAEYLIDHAPRPEKRPAQIKVECPLVERASVNASLAVLDQH</sequence>
<dbReference type="PROSITE" id="PS50932">
    <property type="entry name" value="HTH_LACI_2"/>
    <property type="match status" value="1"/>
</dbReference>
<comment type="caution">
    <text evidence="7">The sequence shown here is derived from an EMBL/GenBank/DDBJ whole genome shotgun (WGS) entry which is preliminary data.</text>
</comment>
<dbReference type="InterPro" id="IPR046335">
    <property type="entry name" value="LacI/GalR-like_sensor"/>
</dbReference>
<gene>
    <name evidence="7" type="ORF">SMD31_02415</name>
</gene>
<keyword evidence="2" id="KW-0805">Transcription regulation</keyword>
<evidence type="ECO:0000256" key="2">
    <source>
        <dbReference type="ARBA" id="ARBA00023015"/>
    </source>
</evidence>
<evidence type="ECO:0000256" key="3">
    <source>
        <dbReference type="ARBA" id="ARBA00023125"/>
    </source>
</evidence>
<dbReference type="InterPro" id="IPR028082">
    <property type="entry name" value="Peripla_BP_I"/>
</dbReference>
<keyword evidence="4" id="KW-0804">Transcription</keyword>
<evidence type="ECO:0000256" key="5">
    <source>
        <dbReference type="SAM" id="MobiDB-lite"/>
    </source>
</evidence>
<keyword evidence="3 7" id="KW-0238">DNA-binding</keyword>
<reference evidence="7 8" key="1">
    <citation type="journal article" date="2013" name="Antonie Van Leeuwenhoek">
        <title>Dongia rigui sp. nov., isolated from freshwater of a large wetland in Korea.</title>
        <authorList>
            <person name="Baik K.S."/>
            <person name="Hwang Y.M."/>
            <person name="Choi J.S."/>
            <person name="Kwon J."/>
            <person name="Seong C.N."/>
        </authorList>
    </citation>
    <scope>NUCLEOTIDE SEQUENCE [LARGE SCALE GENOMIC DNA]</scope>
    <source>
        <strain evidence="7 8">04SU4-P</strain>
    </source>
</reference>
<evidence type="ECO:0000256" key="4">
    <source>
        <dbReference type="ARBA" id="ARBA00023163"/>
    </source>
</evidence>
<feature type="compositionally biased region" description="Basic and acidic residues" evidence="5">
    <location>
        <begin position="1"/>
        <end position="14"/>
    </location>
</feature>